<sequence length="221" mass="23930">MRKKTEEKRQSIVEAAFDVFREVGFDQASMADIAARSGASKATLYSYFSSKEELYAEAMTSLAAGEIHEAFGQLTLDVPLRESLVAFGRHYLPAVLRPSILAIRRLCFQGGDHSRLGRAVYEAGPKRGWALVRDFLASAIAAGSVRECDPGIAARHLEALYEAELLELAALGYAVNTRPAAILPVVERAVDVFIAAYGACGARPDEAGKKAPARRARKSDT</sequence>
<keyword evidence="3 5" id="KW-0238">DNA-binding</keyword>
<dbReference type="SUPFAM" id="SSF46689">
    <property type="entry name" value="Homeodomain-like"/>
    <property type="match status" value="1"/>
</dbReference>
<dbReference type="Proteomes" id="UP000192911">
    <property type="component" value="Unassembled WGS sequence"/>
</dbReference>
<dbReference type="STRING" id="28094.SAMN06295900_11736"/>
<dbReference type="PROSITE" id="PS01081">
    <property type="entry name" value="HTH_TETR_1"/>
    <property type="match status" value="1"/>
</dbReference>
<dbReference type="InterPro" id="IPR009057">
    <property type="entry name" value="Homeodomain-like_sf"/>
</dbReference>
<dbReference type="Pfam" id="PF00440">
    <property type="entry name" value="TetR_N"/>
    <property type="match status" value="1"/>
</dbReference>
<evidence type="ECO:0000313" key="8">
    <source>
        <dbReference type="Proteomes" id="UP000192911"/>
    </source>
</evidence>
<dbReference type="PANTHER" id="PTHR30055">
    <property type="entry name" value="HTH-TYPE TRANSCRIPTIONAL REGULATOR RUTR"/>
    <property type="match status" value="1"/>
</dbReference>
<keyword evidence="8" id="KW-1185">Reference proteome</keyword>
<gene>
    <name evidence="7" type="ORF">SAMN06295900_11736</name>
</gene>
<protein>
    <submittedName>
        <fullName evidence="7">Transcriptional regulator, TetR family</fullName>
    </submittedName>
</protein>
<keyword evidence="4" id="KW-0804">Transcription</keyword>
<dbReference type="PROSITE" id="PS50977">
    <property type="entry name" value="HTH_TETR_2"/>
    <property type="match status" value="1"/>
</dbReference>
<feature type="domain" description="HTH tetR-type" evidence="6">
    <location>
        <begin position="6"/>
        <end position="66"/>
    </location>
</feature>
<dbReference type="GO" id="GO:0000976">
    <property type="term" value="F:transcription cis-regulatory region binding"/>
    <property type="evidence" value="ECO:0007669"/>
    <property type="project" value="TreeGrafter"/>
</dbReference>
<evidence type="ECO:0000256" key="1">
    <source>
        <dbReference type="ARBA" id="ARBA00022491"/>
    </source>
</evidence>
<accession>A0A1X7GR00</accession>
<dbReference type="InterPro" id="IPR050109">
    <property type="entry name" value="HTH-type_TetR-like_transc_reg"/>
</dbReference>
<feature type="DNA-binding region" description="H-T-H motif" evidence="5">
    <location>
        <begin position="29"/>
        <end position="48"/>
    </location>
</feature>
<keyword evidence="1" id="KW-0678">Repressor</keyword>
<dbReference type="InterPro" id="IPR036271">
    <property type="entry name" value="Tet_transcr_reg_TetR-rel_C_sf"/>
</dbReference>
<proteinExistence type="predicted"/>
<evidence type="ECO:0000256" key="2">
    <source>
        <dbReference type="ARBA" id="ARBA00023015"/>
    </source>
</evidence>
<dbReference type="EMBL" id="FXAH01000017">
    <property type="protein sequence ID" value="SMF72649.1"/>
    <property type="molecule type" value="Genomic_DNA"/>
</dbReference>
<dbReference type="FunFam" id="1.10.10.60:FF:000141">
    <property type="entry name" value="TetR family transcriptional regulator"/>
    <property type="match status" value="1"/>
</dbReference>
<dbReference type="PRINTS" id="PR00455">
    <property type="entry name" value="HTHTETR"/>
</dbReference>
<dbReference type="GO" id="GO:0003700">
    <property type="term" value="F:DNA-binding transcription factor activity"/>
    <property type="evidence" value="ECO:0007669"/>
    <property type="project" value="TreeGrafter"/>
</dbReference>
<reference evidence="8" key="1">
    <citation type="submission" date="2017-04" db="EMBL/GenBank/DDBJ databases">
        <authorList>
            <person name="Varghese N."/>
            <person name="Submissions S."/>
        </authorList>
    </citation>
    <scope>NUCLEOTIDE SEQUENCE [LARGE SCALE GENOMIC DNA]</scope>
    <source>
        <strain evidence="8">Ballard 720</strain>
    </source>
</reference>
<organism evidence="7 8">
    <name type="scientific">Trinickia caryophylli</name>
    <name type="common">Paraburkholderia caryophylli</name>
    <dbReference type="NCBI Taxonomy" id="28094"/>
    <lineage>
        <taxon>Bacteria</taxon>
        <taxon>Pseudomonadati</taxon>
        <taxon>Pseudomonadota</taxon>
        <taxon>Betaproteobacteria</taxon>
        <taxon>Burkholderiales</taxon>
        <taxon>Burkholderiaceae</taxon>
        <taxon>Trinickia</taxon>
    </lineage>
</organism>
<evidence type="ECO:0000256" key="5">
    <source>
        <dbReference type="PROSITE-ProRule" id="PRU00335"/>
    </source>
</evidence>
<dbReference type="Pfam" id="PF14246">
    <property type="entry name" value="TetR_C_7"/>
    <property type="match status" value="1"/>
</dbReference>
<evidence type="ECO:0000256" key="4">
    <source>
        <dbReference type="ARBA" id="ARBA00023163"/>
    </source>
</evidence>
<evidence type="ECO:0000313" key="7">
    <source>
        <dbReference type="EMBL" id="SMF72649.1"/>
    </source>
</evidence>
<dbReference type="OrthoDB" id="8535430at2"/>
<evidence type="ECO:0000256" key="3">
    <source>
        <dbReference type="ARBA" id="ARBA00023125"/>
    </source>
</evidence>
<dbReference type="GeneID" id="95550047"/>
<evidence type="ECO:0000259" key="6">
    <source>
        <dbReference type="PROSITE" id="PS50977"/>
    </source>
</evidence>
<dbReference type="SUPFAM" id="SSF48498">
    <property type="entry name" value="Tetracyclin repressor-like, C-terminal domain"/>
    <property type="match status" value="1"/>
</dbReference>
<name>A0A1X7GR00_TRICW</name>
<keyword evidence="2" id="KW-0805">Transcription regulation</keyword>
<dbReference type="RefSeq" id="WP_085229949.1">
    <property type="nucleotide sequence ID" value="NZ_BSQD01000015.1"/>
</dbReference>
<dbReference type="PANTHER" id="PTHR30055:SF119">
    <property type="entry name" value="NALC"/>
    <property type="match status" value="1"/>
</dbReference>
<dbReference type="InterPro" id="IPR039536">
    <property type="entry name" value="TetR_C_Proteobacteria"/>
</dbReference>
<dbReference type="InterPro" id="IPR001647">
    <property type="entry name" value="HTH_TetR"/>
</dbReference>
<dbReference type="AlphaFoldDB" id="A0A1X7GR00"/>
<dbReference type="Gene3D" id="1.10.10.60">
    <property type="entry name" value="Homeodomain-like"/>
    <property type="match status" value="1"/>
</dbReference>
<dbReference type="Gene3D" id="1.10.357.10">
    <property type="entry name" value="Tetracycline Repressor, domain 2"/>
    <property type="match status" value="1"/>
</dbReference>
<dbReference type="InterPro" id="IPR023772">
    <property type="entry name" value="DNA-bd_HTH_TetR-type_CS"/>
</dbReference>